<evidence type="ECO:0000313" key="3">
    <source>
        <dbReference type="Proteomes" id="UP000320876"/>
    </source>
</evidence>
<organism evidence="2 3">
    <name type="scientific">Amycolatopsis cihanbeyliensis</name>
    <dbReference type="NCBI Taxonomy" id="1128664"/>
    <lineage>
        <taxon>Bacteria</taxon>
        <taxon>Bacillati</taxon>
        <taxon>Actinomycetota</taxon>
        <taxon>Actinomycetes</taxon>
        <taxon>Pseudonocardiales</taxon>
        <taxon>Pseudonocardiaceae</taxon>
        <taxon>Amycolatopsis</taxon>
    </lineage>
</organism>
<keyword evidence="1" id="KW-0472">Membrane</keyword>
<reference evidence="2 3" key="1">
    <citation type="submission" date="2019-06" db="EMBL/GenBank/DDBJ databases">
        <title>Sequencing the genomes of 1000 actinobacteria strains.</title>
        <authorList>
            <person name="Klenk H.-P."/>
        </authorList>
    </citation>
    <scope>NUCLEOTIDE SEQUENCE [LARGE SCALE GENOMIC DNA]</scope>
    <source>
        <strain evidence="2 3">DSM 45679</strain>
    </source>
</reference>
<feature type="transmembrane region" description="Helical" evidence="1">
    <location>
        <begin position="92"/>
        <end position="117"/>
    </location>
</feature>
<keyword evidence="3" id="KW-1185">Reference proteome</keyword>
<gene>
    <name evidence="2" type="ORF">FB471_2665</name>
</gene>
<dbReference type="Proteomes" id="UP000320876">
    <property type="component" value="Unassembled WGS sequence"/>
</dbReference>
<accession>A0A542DIX2</accession>
<sequence length="248" mass="26354">MYGGGYPSGVVSAPRARGGPGRGSAYVLVIGTLLVVACYGMFETALAKGSDRTTALLSAVGYGLFMMVVLGTTAGIAGWMERVLIRLGRLRWLRALQILACAGTGLFAAFVLMAFGINRKLVEAGILPAEWAETGQQDAVYLVAPAAMSLLSAYFSVLCVFLPWAAAFAWLLSLAREPSPVEEPFPYRGTGSRRVLRWVFGNAFSLVLALVGLAHTVFGLYFALPVVIGLGLASIGVLWAVAERLTSW</sequence>
<feature type="transmembrane region" description="Helical" evidence="1">
    <location>
        <begin position="25"/>
        <end position="42"/>
    </location>
</feature>
<feature type="transmembrane region" description="Helical" evidence="1">
    <location>
        <begin position="54"/>
        <end position="80"/>
    </location>
</feature>
<feature type="transmembrane region" description="Helical" evidence="1">
    <location>
        <begin position="151"/>
        <end position="174"/>
    </location>
</feature>
<protein>
    <submittedName>
        <fullName evidence="2">Uncharacterized protein</fullName>
    </submittedName>
</protein>
<keyword evidence="1" id="KW-0812">Transmembrane</keyword>
<feature type="transmembrane region" description="Helical" evidence="1">
    <location>
        <begin position="220"/>
        <end position="242"/>
    </location>
</feature>
<dbReference type="AlphaFoldDB" id="A0A542DIX2"/>
<feature type="transmembrane region" description="Helical" evidence="1">
    <location>
        <begin position="195"/>
        <end position="214"/>
    </location>
</feature>
<dbReference type="EMBL" id="VFML01000001">
    <property type="protein sequence ID" value="TQJ02915.1"/>
    <property type="molecule type" value="Genomic_DNA"/>
</dbReference>
<proteinExistence type="predicted"/>
<keyword evidence="1" id="KW-1133">Transmembrane helix</keyword>
<name>A0A542DIX2_AMYCI</name>
<comment type="caution">
    <text evidence="2">The sequence shown here is derived from an EMBL/GenBank/DDBJ whole genome shotgun (WGS) entry which is preliminary data.</text>
</comment>
<evidence type="ECO:0000256" key="1">
    <source>
        <dbReference type="SAM" id="Phobius"/>
    </source>
</evidence>
<evidence type="ECO:0000313" key="2">
    <source>
        <dbReference type="EMBL" id="TQJ02915.1"/>
    </source>
</evidence>